<accession>A0A1X9WE76</accession>
<proteinExistence type="predicted"/>
<name>A0A1X9WE76_USTVR</name>
<organism evidence="2">
    <name type="scientific">Ustilaginoidea virens</name>
    <name type="common">Rice false smut fungus</name>
    <name type="synonym">Villosiclava virens</name>
    <dbReference type="NCBI Taxonomy" id="1159556"/>
    <lineage>
        <taxon>Eukaryota</taxon>
        <taxon>Fungi</taxon>
        <taxon>Dikarya</taxon>
        <taxon>Ascomycota</taxon>
        <taxon>Pezizomycotina</taxon>
        <taxon>Sordariomycetes</taxon>
        <taxon>Hypocreomycetidae</taxon>
        <taxon>Hypocreales</taxon>
        <taxon>Clavicipitaceae</taxon>
        <taxon>Ustilaginoidea</taxon>
    </lineage>
</organism>
<feature type="compositionally biased region" description="Polar residues" evidence="1">
    <location>
        <begin position="1"/>
        <end position="56"/>
    </location>
</feature>
<feature type="region of interest" description="Disordered" evidence="1">
    <location>
        <begin position="227"/>
        <end position="248"/>
    </location>
</feature>
<protein>
    <submittedName>
        <fullName evidence="2">Uncharacterized protein</fullName>
    </submittedName>
</protein>
<reference evidence="2" key="1">
    <citation type="submission" date="2017-02" db="EMBL/GenBank/DDBJ databases">
        <title>PCR markers derived from comparative genomics for detection and identification of the rice pathogen Ustilaginoidea virens in plant tissues.</title>
        <authorList>
            <person name="Tang J."/>
            <person name="Zheng L."/>
            <person name="Jia Q."/>
            <person name="Liu H."/>
            <person name="Hsiang T."/>
            <person name="Huang J."/>
        </authorList>
    </citation>
    <scope>NUCLEOTIDE SEQUENCE</scope>
    <source>
        <strain evidence="2">HWD-2</strain>
    </source>
</reference>
<evidence type="ECO:0000256" key="1">
    <source>
        <dbReference type="SAM" id="MobiDB-lite"/>
    </source>
</evidence>
<feature type="region of interest" description="Disordered" evidence="1">
    <location>
        <begin position="1"/>
        <end position="195"/>
    </location>
</feature>
<dbReference type="AlphaFoldDB" id="A0A1X9WE76"/>
<evidence type="ECO:0000313" key="2">
    <source>
        <dbReference type="EMBL" id="ARS01309.1"/>
    </source>
</evidence>
<dbReference type="EMBL" id="KY617814">
    <property type="protein sequence ID" value="ARS01309.1"/>
    <property type="molecule type" value="Genomic_DNA"/>
</dbReference>
<sequence length="248" mass="27006">MRISSRRPSQASTTRDFTTPMARSQSQQPIIPPFTSQASTTRDFTTPMARSQSQQPIIPPFTSKKPLAPAPTEEERGRSQQPKGKTPIYNRPPFETGESFRHQQQHATADEDYSPTDQILHPRGYTPSRASRGGYSNAPRGHSMPNRGRVIGPDNVLPSTEDPDDDTHQTNAAARDTRYRAQTPRPIMPKIGAPAAYPDKIGAPAACPDRIEAPACPDKIGAPAAYPDRIGAPARHDKIGAPAACPDR</sequence>